<comment type="caution">
    <text evidence="1">The sequence shown here is derived from an EMBL/GenBank/DDBJ whole genome shotgun (WGS) entry which is preliminary data.</text>
</comment>
<dbReference type="Proteomes" id="UP001177021">
    <property type="component" value="Unassembled WGS sequence"/>
</dbReference>
<evidence type="ECO:0000313" key="1">
    <source>
        <dbReference type="EMBL" id="CAJ2638618.1"/>
    </source>
</evidence>
<dbReference type="EMBL" id="CASHSV030000024">
    <property type="protein sequence ID" value="CAJ2638618.1"/>
    <property type="molecule type" value="Genomic_DNA"/>
</dbReference>
<accession>A0ACB0J4F0</accession>
<protein>
    <submittedName>
        <fullName evidence="1">Uncharacterized protein</fullName>
    </submittedName>
</protein>
<proteinExistence type="predicted"/>
<sequence>MSMLLRKVLEMLLRRDPTTCSDQQVVFPRGDLGELDQLPTDILFQILRLLGPKEVAKLSVICKSLRFFVSDNRLWLHFLQTHQSDPSWDSVFFAETNLTFGYPLPSLVGQRPQLSFKHIYGERAQVPGAIIIDGGSGYCKFGWSKYACPSGRSATFLILGIVFPVFSVFFFFSLLRQLFLLFDEQEFGNIESPMYTRLRHFFATIYNRMQVKPDKQPVIVSIPICHYEDTESARASRRQLKDAICASLFDLNVPAVCAVNQATLALYAAKRTSGIAVNIGFQVTSVVPIFNGKVMRKIGVEVVGLGALKVTGFLKEKMQQNNLNFQSLYTVRALKENLCYVALDYEAELLKQNTQASFQAEVDGWFTLSKERFQTAEVLFKPHLAGMQAMGLHQAIALCMEHCHSAELPGDNDWYKTVVLSGGTACLPGLAERLEKELHALLPPYMSNGIRVMPPPYGADTQWFGAKMIGNLSTFPGPWCVEKKNFRQKPRLSLIW</sequence>
<reference evidence="1" key="1">
    <citation type="submission" date="2023-10" db="EMBL/GenBank/DDBJ databases">
        <authorList>
            <person name="Rodriguez Cubillos JULIANA M."/>
            <person name="De Vega J."/>
        </authorList>
    </citation>
    <scope>NUCLEOTIDE SEQUENCE</scope>
</reference>
<organism evidence="1 2">
    <name type="scientific">Trifolium pratense</name>
    <name type="common">Red clover</name>
    <dbReference type="NCBI Taxonomy" id="57577"/>
    <lineage>
        <taxon>Eukaryota</taxon>
        <taxon>Viridiplantae</taxon>
        <taxon>Streptophyta</taxon>
        <taxon>Embryophyta</taxon>
        <taxon>Tracheophyta</taxon>
        <taxon>Spermatophyta</taxon>
        <taxon>Magnoliopsida</taxon>
        <taxon>eudicotyledons</taxon>
        <taxon>Gunneridae</taxon>
        <taxon>Pentapetalae</taxon>
        <taxon>rosids</taxon>
        <taxon>fabids</taxon>
        <taxon>Fabales</taxon>
        <taxon>Fabaceae</taxon>
        <taxon>Papilionoideae</taxon>
        <taxon>50 kb inversion clade</taxon>
        <taxon>NPAAA clade</taxon>
        <taxon>Hologalegina</taxon>
        <taxon>IRL clade</taxon>
        <taxon>Trifolieae</taxon>
        <taxon>Trifolium</taxon>
    </lineage>
</organism>
<name>A0ACB0J4F0_TRIPR</name>
<keyword evidence="2" id="KW-1185">Reference proteome</keyword>
<gene>
    <name evidence="1" type="ORF">MILVUS5_LOCUS8795</name>
</gene>
<evidence type="ECO:0000313" key="2">
    <source>
        <dbReference type="Proteomes" id="UP001177021"/>
    </source>
</evidence>